<protein>
    <submittedName>
        <fullName evidence="1">Uncharacterized protein</fullName>
    </submittedName>
</protein>
<reference evidence="1 2" key="1">
    <citation type="journal article" date="2007" name="Genome Res.">
        <title>Genome characteristics of facultatively symbiotic Frankia sp. strains reflect host range and host plant biogeography.</title>
        <authorList>
            <person name="Normand P."/>
            <person name="Lapierre P."/>
            <person name="Tisa L.S."/>
            <person name="Gogarten J.P."/>
            <person name="Alloisio N."/>
            <person name="Bagnarol E."/>
            <person name="Bassi C.A."/>
            <person name="Berry A.M."/>
            <person name="Bickhart D.M."/>
            <person name="Choisne N."/>
            <person name="Couloux A."/>
            <person name="Cournoyer B."/>
            <person name="Cruveiller S."/>
            <person name="Daubin V."/>
            <person name="Demange N."/>
            <person name="Francino M.P."/>
            <person name="Goltsman E."/>
            <person name="Huang Y."/>
            <person name="Kopp O.R."/>
            <person name="Labarre L."/>
            <person name="Lapidus A."/>
            <person name="Lavire C."/>
            <person name="Marechal J."/>
            <person name="Martinez M."/>
            <person name="Mastronunzio J.E."/>
            <person name="Mullin B.C."/>
            <person name="Niemann J."/>
            <person name="Pujic P."/>
            <person name="Rawnsley T."/>
            <person name="Rouy Z."/>
            <person name="Schenowitz C."/>
            <person name="Sellstedt A."/>
            <person name="Tavares F."/>
            <person name="Tomkins J.P."/>
            <person name="Vallenet D."/>
            <person name="Valverde C."/>
            <person name="Wall L.G."/>
            <person name="Wang Y."/>
            <person name="Medigue C."/>
            <person name="Benson D.R."/>
        </authorList>
    </citation>
    <scope>NUCLEOTIDE SEQUENCE [LARGE SCALE GENOMIC DNA]</scope>
    <source>
        <strain evidence="2">DSM 45986 / CECT 9034 / ACN14a</strain>
    </source>
</reference>
<dbReference type="EMBL" id="CT573213">
    <property type="protein sequence ID" value="CAJ61990.1"/>
    <property type="molecule type" value="Genomic_DNA"/>
</dbReference>
<organism evidence="1 2">
    <name type="scientific">Frankia alni (strain DSM 45986 / CECT 9034 / ACN14a)</name>
    <dbReference type="NCBI Taxonomy" id="326424"/>
    <lineage>
        <taxon>Bacteria</taxon>
        <taxon>Bacillati</taxon>
        <taxon>Actinomycetota</taxon>
        <taxon>Actinomycetes</taxon>
        <taxon>Frankiales</taxon>
        <taxon>Frankiaceae</taxon>
        <taxon>Frankia</taxon>
    </lineage>
</organism>
<proteinExistence type="predicted"/>
<dbReference type="AlphaFoldDB" id="Q0RKG8"/>
<evidence type="ECO:0000313" key="1">
    <source>
        <dbReference type="EMBL" id="CAJ61990.1"/>
    </source>
</evidence>
<accession>Q0RKG8</accession>
<evidence type="ECO:0000313" key="2">
    <source>
        <dbReference type="Proteomes" id="UP000000657"/>
    </source>
</evidence>
<sequence>MTGSRMRLGERLVRWDSPHRRRRFREPDGKLVNLFTPVTPEARAKVRPATAATTPAYPEG</sequence>
<dbReference type="Proteomes" id="UP000000657">
    <property type="component" value="Chromosome"/>
</dbReference>
<keyword evidence="2" id="KW-1185">Reference proteome</keyword>
<dbReference type="HOGENOM" id="CLU_2934762_0_0_11"/>
<dbReference type="KEGG" id="fal:FRAAL3346"/>
<gene>
    <name evidence="1" type="ordered locus">FRAAL3346</name>
</gene>
<name>Q0RKG8_FRAAA</name>